<dbReference type="PANTHER" id="PTHR14969:SF58">
    <property type="entry name" value="UNDECAPRENYL-DIPHOSPHATASE BCRC"/>
    <property type="match status" value="1"/>
</dbReference>
<feature type="transmembrane region" description="Helical" evidence="1">
    <location>
        <begin position="126"/>
        <end position="143"/>
    </location>
</feature>
<dbReference type="SUPFAM" id="SSF48317">
    <property type="entry name" value="Acid phosphatase/Vanadium-dependent haloperoxidase"/>
    <property type="match status" value="1"/>
</dbReference>
<proteinExistence type="predicted"/>
<dbReference type="PANTHER" id="PTHR14969">
    <property type="entry name" value="SPHINGOSINE-1-PHOSPHATE PHOSPHOHYDROLASE"/>
    <property type="match status" value="1"/>
</dbReference>
<dbReference type="Pfam" id="PF01569">
    <property type="entry name" value="PAP2"/>
    <property type="match status" value="1"/>
</dbReference>
<gene>
    <name evidence="3" type="ORF">JYA63_16260</name>
</gene>
<keyword evidence="1" id="KW-0472">Membrane</keyword>
<keyword evidence="4" id="KW-1185">Reference proteome</keyword>
<name>A0ABS2ZSI5_9BACL</name>
<dbReference type="Gene3D" id="1.20.144.10">
    <property type="entry name" value="Phosphatidic acid phosphatase type 2/haloperoxidase"/>
    <property type="match status" value="1"/>
</dbReference>
<dbReference type="RefSeq" id="WP_205726618.1">
    <property type="nucleotide sequence ID" value="NZ_JAFHKR010000039.1"/>
</dbReference>
<keyword evidence="1" id="KW-0812">Transmembrane</keyword>
<dbReference type="CDD" id="cd03385">
    <property type="entry name" value="PAP2_BcrC_like"/>
    <property type="match status" value="1"/>
</dbReference>
<evidence type="ECO:0000259" key="2">
    <source>
        <dbReference type="SMART" id="SM00014"/>
    </source>
</evidence>
<keyword evidence="1" id="KW-1133">Transmembrane helix</keyword>
<organism evidence="3 4">
    <name type="scientific">Fictibacillus nanhaiensis</name>
    <dbReference type="NCBI Taxonomy" id="742169"/>
    <lineage>
        <taxon>Bacteria</taxon>
        <taxon>Bacillati</taxon>
        <taxon>Bacillota</taxon>
        <taxon>Bacilli</taxon>
        <taxon>Bacillales</taxon>
        <taxon>Fictibacillaceae</taxon>
        <taxon>Fictibacillus</taxon>
    </lineage>
</organism>
<dbReference type="InterPro" id="IPR033879">
    <property type="entry name" value="UPP_Pase"/>
</dbReference>
<feature type="domain" description="Phosphatidic acid phosphatase type 2/haloperoxidase" evidence="2">
    <location>
        <begin position="55"/>
        <end position="164"/>
    </location>
</feature>
<feature type="transmembrane region" description="Helical" evidence="1">
    <location>
        <begin position="149"/>
        <end position="168"/>
    </location>
</feature>
<protein>
    <submittedName>
        <fullName evidence="3">Undecaprenyl-diphosphatase</fullName>
    </submittedName>
</protein>
<dbReference type="InterPro" id="IPR036938">
    <property type="entry name" value="PAP2/HPO_sf"/>
</dbReference>
<reference evidence="3 4" key="1">
    <citation type="submission" date="2021-01" db="EMBL/GenBank/DDBJ databases">
        <title>Genome Sequencing of Type Strains.</title>
        <authorList>
            <person name="Lemaire J.F."/>
            <person name="Inderbitzin P."/>
            <person name="Collins S.B."/>
            <person name="Wespe N."/>
            <person name="Knight-Connoni V."/>
        </authorList>
    </citation>
    <scope>NUCLEOTIDE SEQUENCE [LARGE SCALE GENOMIC DNA]</scope>
    <source>
        <strain evidence="3 4">DSM 23009</strain>
    </source>
</reference>
<feature type="transmembrane region" description="Helical" evidence="1">
    <location>
        <begin position="26"/>
        <end position="47"/>
    </location>
</feature>
<evidence type="ECO:0000256" key="1">
    <source>
        <dbReference type="SAM" id="Phobius"/>
    </source>
</evidence>
<dbReference type="Proteomes" id="UP001296923">
    <property type="component" value="Unassembled WGS sequence"/>
</dbReference>
<accession>A0ABS2ZSI5</accession>
<sequence length="184" mass="21629">MILDTDVKWFMFINERVSTYPLIDHLMIFFAEYVQYAFVLLLIMLWWRNKKNDRVIVFQALFAFSLSYSVNRLIELFIYRERPFITHDIVQLVEHTANSSFPSDHASSAISIAVTLILVTIRFRYLWCMIAILITFSRIWVGVHYPLDVIAGALNGILIALVTHFLLIKQKTIADFLRRPIFHS</sequence>
<dbReference type="InterPro" id="IPR000326">
    <property type="entry name" value="PAP2/HPO"/>
</dbReference>
<dbReference type="SMART" id="SM00014">
    <property type="entry name" value="acidPPc"/>
    <property type="match status" value="1"/>
</dbReference>
<comment type="caution">
    <text evidence="3">The sequence shown here is derived from an EMBL/GenBank/DDBJ whole genome shotgun (WGS) entry which is preliminary data.</text>
</comment>
<evidence type="ECO:0000313" key="3">
    <source>
        <dbReference type="EMBL" id="MBN3555833.1"/>
    </source>
</evidence>
<evidence type="ECO:0000313" key="4">
    <source>
        <dbReference type="Proteomes" id="UP001296923"/>
    </source>
</evidence>
<dbReference type="EMBL" id="JAFHKR010000039">
    <property type="protein sequence ID" value="MBN3555833.1"/>
    <property type="molecule type" value="Genomic_DNA"/>
</dbReference>